<comment type="caution">
    <text evidence="1">The sequence shown here is derived from an EMBL/GenBank/DDBJ whole genome shotgun (WGS) entry which is preliminary data.</text>
</comment>
<protein>
    <submittedName>
        <fullName evidence="1">Uncharacterized protein</fullName>
    </submittedName>
</protein>
<reference evidence="1" key="1">
    <citation type="journal article" date="2015" name="Nature">
        <title>Complex archaea that bridge the gap between prokaryotes and eukaryotes.</title>
        <authorList>
            <person name="Spang A."/>
            <person name="Saw J.H."/>
            <person name="Jorgensen S.L."/>
            <person name="Zaremba-Niedzwiedzka K."/>
            <person name="Martijn J."/>
            <person name="Lind A.E."/>
            <person name="van Eijk R."/>
            <person name="Schleper C."/>
            <person name="Guy L."/>
            <person name="Ettema T.J."/>
        </authorList>
    </citation>
    <scope>NUCLEOTIDE SEQUENCE</scope>
</reference>
<proteinExistence type="predicted"/>
<dbReference type="AlphaFoldDB" id="A0A0F9SY17"/>
<dbReference type="EMBL" id="LAZR01000337">
    <property type="protein sequence ID" value="KKN73790.1"/>
    <property type="molecule type" value="Genomic_DNA"/>
</dbReference>
<sequence length="45" mass="4822">MTTCNCGNCADYSHQSDCAVHNEPAYPNKSCDCGAVLRAAEVQED</sequence>
<name>A0A0F9SY17_9ZZZZ</name>
<gene>
    <name evidence="1" type="ORF">LCGC14_0397380</name>
</gene>
<organism evidence="1">
    <name type="scientific">marine sediment metagenome</name>
    <dbReference type="NCBI Taxonomy" id="412755"/>
    <lineage>
        <taxon>unclassified sequences</taxon>
        <taxon>metagenomes</taxon>
        <taxon>ecological metagenomes</taxon>
    </lineage>
</organism>
<accession>A0A0F9SY17</accession>
<evidence type="ECO:0000313" key="1">
    <source>
        <dbReference type="EMBL" id="KKN73790.1"/>
    </source>
</evidence>